<feature type="signal peptide" evidence="2">
    <location>
        <begin position="1"/>
        <end position="26"/>
    </location>
</feature>
<keyword evidence="2" id="KW-0732">Signal</keyword>
<dbReference type="Proteomes" id="UP000186015">
    <property type="component" value="Unassembled WGS sequence"/>
</dbReference>
<dbReference type="AlphaFoldDB" id="A0A1H7KEW9"/>
<organism evidence="3 4">
    <name type="scientific">Ruminococcus albus</name>
    <dbReference type="NCBI Taxonomy" id="1264"/>
    <lineage>
        <taxon>Bacteria</taxon>
        <taxon>Bacillati</taxon>
        <taxon>Bacillota</taxon>
        <taxon>Clostridia</taxon>
        <taxon>Eubacteriales</taxon>
        <taxon>Oscillospiraceae</taxon>
        <taxon>Ruminococcus</taxon>
    </lineage>
</organism>
<evidence type="ECO:0000256" key="2">
    <source>
        <dbReference type="SAM" id="SignalP"/>
    </source>
</evidence>
<name>A0A1H7KEW9_RUMAL</name>
<evidence type="ECO:0000313" key="3">
    <source>
        <dbReference type="EMBL" id="SEK85312.1"/>
    </source>
</evidence>
<proteinExistence type="predicted"/>
<keyword evidence="1" id="KW-1133">Transmembrane helix</keyword>
<accession>A0A1H7KEW9</accession>
<dbReference type="EMBL" id="FOAT01000006">
    <property type="protein sequence ID" value="SEK85312.1"/>
    <property type="molecule type" value="Genomic_DNA"/>
</dbReference>
<feature type="chain" id="PRO_5039322488" evidence="2">
    <location>
        <begin position="27"/>
        <end position="78"/>
    </location>
</feature>
<keyword evidence="1" id="KW-0812">Transmembrane</keyword>
<evidence type="ECO:0000313" key="4">
    <source>
        <dbReference type="Proteomes" id="UP000186015"/>
    </source>
</evidence>
<dbReference type="RefSeq" id="WP_074832885.1">
    <property type="nucleotide sequence ID" value="NZ_FOAT01000006.1"/>
</dbReference>
<evidence type="ECO:0000256" key="1">
    <source>
        <dbReference type="SAM" id="Phobius"/>
    </source>
</evidence>
<dbReference type="OrthoDB" id="9849021at2"/>
<sequence>MKTVYKRFVWCCCVLFAVVCIGSVSAVTAFADGGKAAQAAQVQVEGHSGSARQMFGSMGAGAVIVIATICLLADKKKK</sequence>
<feature type="transmembrane region" description="Helical" evidence="1">
    <location>
        <begin position="55"/>
        <end position="73"/>
    </location>
</feature>
<keyword evidence="1" id="KW-0472">Membrane</keyword>
<gene>
    <name evidence="3" type="ORF">SAMN05216469_106193</name>
</gene>
<protein>
    <submittedName>
        <fullName evidence="3">Uncharacterized protein</fullName>
    </submittedName>
</protein>
<reference evidence="3 4" key="1">
    <citation type="submission" date="2016-10" db="EMBL/GenBank/DDBJ databases">
        <authorList>
            <person name="de Groot N.N."/>
        </authorList>
    </citation>
    <scope>NUCLEOTIDE SEQUENCE [LARGE SCALE GENOMIC DNA]</scope>
    <source>
        <strain evidence="3 4">KH2T6</strain>
    </source>
</reference>